<evidence type="ECO:0000313" key="2">
    <source>
        <dbReference type="EMBL" id="PNX80671.1"/>
    </source>
</evidence>
<accession>A0A2K3LQ48</accession>
<keyword evidence="2" id="KW-0030">Aminoacyl-tRNA synthetase</keyword>
<dbReference type="ExpressionAtlas" id="A0A2K3LQ48">
    <property type="expression patterns" value="baseline"/>
</dbReference>
<dbReference type="Proteomes" id="UP000236291">
    <property type="component" value="Unassembled WGS sequence"/>
</dbReference>
<organism evidence="2 3">
    <name type="scientific">Trifolium pratense</name>
    <name type="common">Red clover</name>
    <dbReference type="NCBI Taxonomy" id="57577"/>
    <lineage>
        <taxon>Eukaryota</taxon>
        <taxon>Viridiplantae</taxon>
        <taxon>Streptophyta</taxon>
        <taxon>Embryophyta</taxon>
        <taxon>Tracheophyta</taxon>
        <taxon>Spermatophyta</taxon>
        <taxon>Magnoliopsida</taxon>
        <taxon>eudicotyledons</taxon>
        <taxon>Gunneridae</taxon>
        <taxon>Pentapetalae</taxon>
        <taxon>rosids</taxon>
        <taxon>fabids</taxon>
        <taxon>Fabales</taxon>
        <taxon>Fabaceae</taxon>
        <taxon>Papilionoideae</taxon>
        <taxon>50 kb inversion clade</taxon>
        <taxon>NPAAA clade</taxon>
        <taxon>Hologalegina</taxon>
        <taxon>IRL clade</taxon>
        <taxon>Trifolieae</taxon>
        <taxon>Trifolium</taxon>
    </lineage>
</organism>
<dbReference type="Pfam" id="PF14223">
    <property type="entry name" value="Retrotran_gag_2"/>
    <property type="match status" value="1"/>
</dbReference>
<sequence length="278" mass="32016">MSESDNTEVVGSSRGVSFNYDKINPTPHHSGYSGRKTFIFNGDASTFEWWKEKLYSHITGIDYELCDLVEVGVTFKDLNENGRLSITDRKLLSAADMKIYMNHHKVKDIVVGAIKHEDYVRIRDKSSVKSIFDSLCTTYDGNEKVQKAKASLLIKQYELFTMEKDEYIETMFTRFQTLVSSLKVLKMSYTTYDHVQKILRSLPLVWRPKVTAIEETQNLKNMSLKSTKTSPKALKAKLVEVEEKPSADGQEDELKDEEFPTMGKIQQEELQRKCLKKL</sequence>
<dbReference type="EMBL" id="ASHM01038400">
    <property type="protein sequence ID" value="PNX80671.1"/>
    <property type="molecule type" value="Genomic_DNA"/>
</dbReference>
<reference evidence="2 3" key="1">
    <citation type="journal article" date="2014" name="Am. J. Bot.">
        <title>Genome assembly and annotation for red clover (Trifolium pratense; Fabaceae).</title>
        <authorList>
            <person name="Istvanek J."/>
            <person name="Jaros M."/>
            <person name="Krenek A."/>
            <person name="Repkova J."/>
        </authorList>
    </citation>
    <scope>NUCLEOTIDE SEQUENCE [LARGE SCALE GENOMIC DNA]</scope>
    <source>
        <strain evidence="3">cv. Tatra</strain>
        <tissue evidence="2">Young leaves</tissue>
    </source>
</reference>
<evidence type="ECO:0000256" key="1">
    <source>
        <dbReference type="SAM" id="MobiDB-lite"/>
    </source>
</evidence>
<comment type="caution">
    <text evidence="2">The sequence shown here is derived from an EMBL/GenBank/DDBJ whole genome shotgun (WGS) entry which is preliminary data.</text>
</comment>
<proteinExistence type="predicted"/>
<dbReference type="AlphaFoldDB" id="A0A2K3LQ48"/>
<evidence type="ECO:0000313" key="3">
    <source>
        <dbReference type="Proteomes" id="UP000236291"/>
    </source>
</evidence>
<protein>
    <submittedName>
        <fullName evidence="2">Aspartyl-tRNA synthetase</fullName>
    </submittedName>
</protein>
<dbReference type="STRING" id="57577.A0A2K3LQ48"/>
<feature type="region of interest" description="Disordered" evidence="1">
    <location>
        <begin position="241"/>
        <end position="263"/>
    </location>
</feature>
<keyword evidence="2" id="KW-0436">Ligase</keyword>
<dbReference type="PANTHER" id="PTHR34676:SF27">
    <property type="entry name" value="ASPARTYL-TRNA SYNTHETASE"/>
    <property type="match status" value="1"/>
</dbReference>
<dbReference type="GO" id="GO:0004812">
    <property type="term" value="F:aminoacyl-tRNA ligase activity"/>
    <property type="evidence" value="ECO:0007669"/>
    <property type="project" value="UniProtKB-KW"/>
</dbReference>
<name>A0A2K3LQ48_TRIPR</name>
<dbReference type="PANTHER" id="PTHR34676">
    <property type="entry name" value="DUF4219 DOMAIN-CONTAINING PROTEIN-RELATED"/>
    <property type="match status" value="1"/>
</dbReference>
<gene>
    <name evidence="2" type="ORF">L195_g036678</name>
</gene>
<reference evidence="2 3" key="2">
    <citation type="journal article" date="2017" name="Front. Plant Sci.">
        <title>Gene Classification and Mining of Molecular Markers Useful in Red Clover (Trifolium pratense) Breeding.</title>
        <authorList>
            <person name="Istvanek J."/>
            <person name="Dluhosova J."/>
            <person name="Dluhos P."/>
            <person name="Patkova L."/>
            <person name="Nedelnik J."/>
            <person name="Repkova J."/>
        </authorList>
    </citation>
    <scope>NUCLEOTIDE SEQUENCE [LARGE SCALE GENOMIC DNA]</scope>
    <source>
        <strain evidence="3">cv. Tatra</strain>
        <tissue evidence="2">Young leaves</tissue>
    </source>
</reference>